<reference evidence="1" key="1">
    <citation type="submission" date="2019-11" db="EMBL/GenBank/DDBJ databases">
        <title>Nori genome reveals adaptations in red seaweeds to the harsh intertidal environment.</title>
        <authorList>
            <person name="Wang D."/>
            <person name="Mao Y."/>
        </authorList>
    </citation>
    <scope>NUCLEOTIDE SEQUENCE</scope>
    <source>
        <tissue evidence="1">Gametophyte</tissue>
    </source>
</reference>
<dbReference type="EMBL" id="CM020618">
    <property type="protein sequence ID" value="KAK1860133.1"/>
    <property type="molecule type" value="Genomic_DNA"/>
</dbReference>
<accession>A0ACC3BRB0</accession>
<sequence length="414" mass="41517">MATTASSTGVQAHLARPWLLGVRLRRLSRGLSPRSRSLLAAAAGVACLGAAASMLDVVLFAAASSLFASRAGRAWGGSRDHRLGVSSGWLTPPRYVSLVGAEVDNVAPRPEWAAVTGGGAGRCRMRRPEAALCLSYLTRAHSFVGVGGVTGVPAVLGARTAPDQTVVVGVAGGADACSSSRFGGDAGRDGAPAVACAPSADAKDLLETVVGTEVAAAAAGVDRVLVMGCGAPSSGGAGPTAAGRDEVMGGLRRLLRPDSLVFYHGWSGAAAAPAVGGGEGDESGGPVLPPWLAAGCYTEVAAVVAAADGWGGLLVVRPTSEFLAGRRVCPAGGVGDDAVAAAAAADGDLPTSWSATAGRFDYRAWSLHRRLATASARTILDMLAVTVLATVVLAQRRAGLWGRNSEGRHALLGE</sequence>
<evidence type="ECO:0000313" key="1">
    <source>
        <dbReference type="EMBL" id="KAK1860133.1"/>
    </source>
</evidence>
<protein>
    <submittedName>
        <fullName evidence="1">Uncharacterized protein</fullName>
    </submittedName>
</protein>
<proteinExistence type="predicted"/>
<dbReference type="Proteomes" id="UP000798662">
    <property type="component" value="Chromosome 1"/>
</dbReference>
<name>A0ACC3BRB0_PYRYE</name>
<evidence type="ECO:0000313" key="2">
    <source>
        <dbReference type="Proteomes" id="UP000798662"/>
    </source>
</evidence>
<organism evidence="1 2">
    <name type="scientific">Pyropia yezoensis</name>
    <name type="common">Susabi-nori</name>
    <name type="synonym">Porphyra yezoensis</name>
    <dbReference type="NCBI Taxonomy" id="2788"/>
    <lineage>
        <taxon>Eukaryota</taxon>
        <taxon>Rhodophyta</taxon>
        <taxon>Bangiophyceae</taxon>
        <taxon>Bangiales</taxon>
        <taxon>Bangiaceae</taxon>
        <taxon>Pyropia</taxon>
    </lineage>
</organism>
<comment type="caution">
    <text evidence="1">The sequence shown here is derived from an EMBL/GenBank/DDBJ whole genome shotgun (WGS) entry which is preliminary data.</text>
</comment>
<keyword evidence="2" id="KW-1185">Reference proteome</keyword>
<gene>
    <name evidence="1" type="ORF">I4F81_002722</name>
</gene>